<dbReference type="PANTHER" id="PTHR31658">
    <property type="entry name" value="CONSERVED OLIGOMERIC GOLGI COMPLEX SUBUNIT 1"/>
    <property type="match status" value="1"/>
</dbReference>
<comment type="similarity">
    <text evidence="2">Belongs to the COG1 family.</text>
</comment>
<evidence type="ECO:0000313" key="9">
    <source>
        <dbReference type="EMBL" id="ODQ76698.1"/>
    </source>
</evidence>
<dbReference type="EMBL" id="KV454289">
    <property type="protein sequence ID" value="ODQ76698.1"/>
    <property type="molecule type" value="Genomic_DNA"/>
</dbReference>
<dbReference type="OrthoDB" id="46189at2759"/>
<feature type="region of interest" description="Disordered" evidence="8">
    <location>
        <begin position="1"/>
        <end position="22"/>
    </location>
</feature>
<dbReference type="GO" id="GO:0006891">
    <property type="term" value="P:intra-Golgi vesicle-mediated transport"/>
    <property type="evidence" value="ECO:0007669"/>
    <property type="project" value="InterPro"/>
</dbReference>
<evidence type="ECO:0000256" key="3">
    <source>
        <dbReference type="ARBA" id="ARBA00020978"/>
    </source>
</evidence>
<name>A0A1E3QGG9_LIPST</name>
<evidence type="ECO:0000256" key="6">
    <source>
        <dbReference type="ARBA" id="ARBA00023034"/>
    </source>
</evidence>
<proteinExistence type="inferred from homology"/>
<keyword evidence="4" id="KW-0813">Transport</keyword>
<dbReference type="AlphaFoldDB" id="A0A1E3QGG9"/>
<protein>
    <recommendedName>
        <fullName evidence="3">Conserved oligomeric Golgi complex subunit 1</fullName>
    </recommendedName>
</protein>
<evidence type="ECO:0000313" key="10">
    <source>
        <dbReference type="Proteomes" id="UP000094385"/>
    </source>
</evidence>
<sequence>MSTPAMNRPTLNSSPSAGSISSLKSIIRTPTGTVLRRSSGSSTSIVPAVTLDPAALTSWTLVFENYAPPQVRVVAFQVRNEAQAKREQLRSLVGESYRELLSTADTIIGMNDTVQEMEERFRTLATGCSSKIVRSRAEKRDALGKAFSDLDMAAKMSVAIVKIMTDLCFTIETLLRNPELILTVSKLFLVVKELAASASLASESRIGFMVARLNILESRYFRCVAAILRSTVSSNILDALVSYSLVTSSSPSATLSYFLEVRANQLECLFAQKTPDTLLTALGVLDFTITTTKTLFPNQFSRALTRATILPALNDAEFRKLPLIDFSFLGNWCPKDILEFIPFAAQDPADSPIDVVGSLSAFQVSSISSFETGMRDVITIISSDSSTGTSQKKIEALLSLRRTIFETLIERPVVRPLLLSKDVTWEAEWFPTLKSLCNTYLNATITIADALSEIVSNADAVATKSESNPVGLWDDAWMTFDISRGALDFRSAVAALIDGNASVCGDILVSLQSWWDGINAVRRLVGRVRGVYEYDSFAGEEEPWIRDIREAAEREGQQLGKFFEDEVVPGGISLLVDRIRSLLRASSADKYKIGILVRVARRILELPLTQKGVRDLVGGIVEDSYATFAEAVFPVTVGLGEVNTYFSGNVETGLWEEESTGGKYPFDTSPWIAEGIYDSYVRPIVGSASEDIVLGFPFGVSVCRRVVGQKWISGISDGISKYLEQLEAVTSDSQELKDPETEIDGSHQNKEPEEIGKIVSFNGPDNKNCEQSTIEESGTTQSESNVRTTGTADESKGDTTTDDVQRGDPFESSTDYNKATGLSGALLGELAASSVAAPQPTRAHWVQLLFDIIYLGKVFSIDVSALRDLVLNSMAGDDDKLLETITKRVESCWKRTYLLYAIM</sequence>
<accession>A0A1E3QGG9</accession>
<feature type="region of interest" description="Disordered" evidence="8">
    <location>
        <begin position="730"/>
        <end position="816"/>
    </location>
</feature>
<keyword evidence="10" id="KW-1185">Reference proteome</keyword>
<evidence type="ECO:0000256" key="5">
    <source>
        <dbReference type="ARBA" id="ARBA00022927"/>
    </source>
</evidence>
<dbReference type="Pfam" id="PF08700">
    <property type="entry name" value="VPS51_Exo84_N"/>
    <property type="match status" value="1"/>
</dbReference>
<dbReference type="GO" id="GO:0000139">
    <property type="term" value="C:Golgi membrane"/>
    <property type="evidence" value="ECO:0007669"/>
    <property type="project" value="UniProtKB-SubCell"/>
</dbReference>
<dbReference type="PANTHER" id="PTHR31658:SF0">
    <property type="entry name" value="CONSERVED OLIGOMERIC GOLGI COMPLEX SUBUNIT 1"/>
    <property type="match status" value="1"/>
</dbReference>
<dbReference type="InterPro" id="IPR033370">
    <property type="entry name" value="COG1"/>
</dbReference>
<dbReference type="Proteomes" id="UP000094385">
    <property type="component" value="Unassembled WGS sequence"/>
</dbReference>
<evidence type="ECO:0000256" key="4">
    <source>
        <dbReference type="ARBA" id="ARBA00022448"/>
    </source>
</evidence>
<keyword evidence="7" id="KW-0472">Membrane</keyword>
<dbReference type="GO" id="GO:0015031">
    <property type="term" value="P:protein transport"/>
    <property type="evidence" value="ECO:0007669"/>
    <property type="project" value="UniProtKB-KW"/>
</dbReference>
<evidence type="ECO:0000256" key="1">
    <source>
        <dbReference type="ARBA" id="ARBA00004395"/>
    </source>
</evidence>
<reference evidence="9 10" key="1">
    <citation type="journal article" date="2016" name="Proc. Natl. Acad. Sci. U.S.A.">
        <title>Comparative genomics of biotechnologically important yeasts.</title>
        <authorList>
            <person name="Riley R."/>
            <person name="Haridas S."/>
            <person name="Wolfe K.H."/>
            <person name="Lopes M.R."/>
            <person name="Hittinger C.T."/>
            <person name="Goeker M."/>
            <person name="Salamov A.A."/>
            <person name="Wisecaver J.H."/>
            <person name="Long T.M."/>
            <person name="Calvey C.H."/>
            <person name="Aerts A.L."/>
            <person name="Barry K.W."/>
            <person name="Choi C."/>
            <person name="Clum A."/>
            <person name="Coughlan A.Y."/>
            <person name="Deshpande S."/>
            <person name="Douglass A.P."/>
            <person name="Hanson S.J."/>
            <person name="Klenk H.-P."/>
            <person name="LaButti K.M."/>
            <person name="Lapidus A."/>
            <person name="Lindquist E.A."/>
            <person name="Lipzen A.M."/>
            <person name="Meier-Kolthoff J.P."/>
            <person name="Ohm R.A."/>
            <person name="Otillar R.P."/>
            <person name="Pangilinan J.L."/>
            <person name="Peng Y."/>
            <person name="Rokas A."/>
            <person name="Rosa C.A."/>
            <person name="Scheuner C."/>
            <person name="Sibirny A.A."/>
            <person name="Slot J.C."/>
            <person name="Stielow J.B."/>
            <person name="Sun H."/>
            <person name="Kurtzman C.P."/>
            <person name="Blackwell M."/>
            <person name="Grigoriev I.V."/>
            <person name="Jeffries T.W."/>
        </authorList>
    </citation>
    <scope>NUCLEOTIDE SEQUENCE [LARGE SCALE GENOMIC DNA]</scope>
    <source>
        <strain evidence="9 10">NRRL Y-11557</strain>
    </source>
</reference>
<dbReference type="STRING" id="675824.A0A1E3QGG9"/>
<comment type="subcellular location">
    <subcellularLocation>
        <location evidence="1">Golgi apparatus membrane</location>
        <topology evidence="1">Peripheral membrane protein</topology>
    </subcellularLocation>
</comment>
<feature type="compositionally biased region" description="Basic and acidic residues" evidence="8">
    <location>
        <begin position="793"/>
        <end position="809"/>
    </location>
</feature>
<evidence type="ECO:0000256" key="2">
    <source>
        <dbReference type="ARBA" id="ARBA00006653"/>
    </source>
</evidence>
<evidence type="ECO:0000256" key="7">
    <source>
        <dbReference type="ARBA" id="ARBA00023136"/>
    </source>
</evidence>
<keyword evidence="5" id="KW-0653">Protein transport</keyword>
<organism evidence="9 10">
    <name type="scientific">Lipomyces starkeyi NRRL Y-11557</name>
    <dbReference type="NCBI Taxonomy" id="675824"/>
    <lineage>
        <taxon>Eukaryota</taxon>
        <taxon>Fungi</taxon>
        <taxon>Dikarya</taxon>
        <taxon>Ascomycota</taxon>
        <taxon>Saccharomycotina</taxon>
        <taxon>Lipomycetes</taxon>
        <taxon>Lipomycetales</taxon>
        <taxon>Lipomycetaceae</taxon>
        <taxon>Lipomyces</taxon>
    </lineage>
</organism>
<dbReference type="GO" id="GO:0017119">
    <property type="term" value="C:Golgi transport complex"/>
    <property type="evidence" value="ECO:0007669"/>
    <property type="project" value="InterPro"/>
</dbReference>
<feature type="compositionally biased region" description="Polar residues" evidence="8">
    <location>
        <begin position="763"/>
        <end position="792"/>
    </location>
</feature>
<evidence type="ECO:0000256" key="8">
    <source>
        <dbReference type="SAM" id="MobiDB-lite"/>
    </source>
</evidence>
<feature type="compositionally biased region" description="Basic and acidic residues" evidence="8">
    <location>
        <begin position="734"/>
        <end position="756"/>
    </location>
</feature>
<keyword evidence="6" id="KW-0333">Golgi apparatus</keyword>
<gene>
    <name evidence="9" type="ORF">LIPSTDRAFT_101958</name>
</gene>